<dbReference type="Proteomes" id="UP001597400">
    <property type="component" value="Unassembled WGS sequence"/>
</dbReference>
<evidence type="ECO:0000256" key="1">
    <source>
        <dbReference type="SAM" id="Coils"/>
    </source>
</evidence>
<organism evidence="3 4">
    <name type="scientific">Sphingomonas arantia</name>
    <dbReference type="NCBI Taxonomy" id="1460676"/>
    <lineage>
        <taxon>Bacteria</taxon>
        <taxon>Pseudomonadati</taxon>
        <taxon>Pseudomonadota</taxon>
        <taxon>Alphaproteobacteria</taxon>
        <taxon>Sphingomonadales</taxon>
        <taxon>Sphingomonadaceae</taxon>
        <taxon>Sphingomonas</taxon>
    </lineage>
</organism>
<feature type="transmembrane region" description="Helical" evidence="2">
    <location>
        <begin position="20"/>
        <end position="41"/>
    </location>
</feature>
<keyword evidence="4" id="KW-1185">Reference proteome</keyword>
<name>A0ABW4U0S8_9SPHN</name>
<reference evidence="4" key="1">
    <citation type="journal article" date="2019" name="Int. J. Syst. Evol. Microbiol.">
        <title>The Global Catalogue of Microorganisms (GCM) 10K type strain sequencing project: providing services to taxonomists for standard genome sequencing and annotation.</title>
        <authorList>
            <consortium name="The Broad Institute Genomics Platform"/>
            <consortium name="The Broad Institute Genome Sequencing Center for Infectious Disease"/>
            <person name="Wu L."/>
            <person name="Ma J."/>
        </authorList>
    </citation>
    <scope>NUCLEOTIDE SEQUENCE [LARGE SCALE GENOMIC DNA]</scope>
    <source>
        <strain evidence="4">CGMCC 1.12702</strain>
    </source>
</reference>
<comment type="caution">
    <text evidence="3">The sequence shown here is derived from an EMBL/GenBank/DDBJ whole genome shotgun (WGS) entry which is preliminary data.</text>
</comment>
<keyword evidence="2" id="KW-0472">Membrane</keyword>
<dbReference type="EMBL" id="JBHUGS010000007">
    <property type="protein sequence ID" value="MFD1952605.1"/>
    <property type="molecule type" value="Genomic_DNA"/>
</dbReference>
<keyword evidence="2" id="KW-1133">Transmembrane helix</keyword>
<feature type="non-terminal residue" evidence="3">
    <location>
        <position position="554"/>
    </location>
</feature>
<keyword evidence="1" id="KW-0175">Coiled coil</keyword>
<feature type="non-terminal residue" evidence="3">
    <location>
        <position position="1"/>
    </location>
</feature>
<proteinExistence type="predicted"/>
<keyword evidence="2" id="KW-0812">Transmembrane</keyword>
<evidence type="ECO:0000256" key="2">
    <source>
        <dbReference type="SAM" id="Phobius"/>
    </source>
</evidence>
<evidence type="ECO:0000313" key="3">
    <source>
        <dbReference type="EMBL" id="MFD1952605.1"/>
    </source>
</evidence>
<sequence>QVAQQAEGGMKGFAKQVGGLALVAAPYVAALSVVAVGMYRWKEQLGDNANMKEFANGLGLTHKEMKKLGDVSVTTGDIVRGVMKTIKDGLGEEVSGKRILDYFYAPDDLQQLQTFFAQVYGLFAGAYNVVVELWGQIAPVVSGYVKGAVAAVTAYFQPVVDAATWAANGVGKMFRQVYDWAASWLTSIGGAVAPVLKAMGLDTASAAIGGAGTKLGAVFGKGYAQGVEQFVARTDGIVNAVGKNTIDAAQDRLTKKANELKADRTPEKPKTDKHAEQLARDAAAIEAQIRNLYALADAYGVSGAEALIAEARVKAESQAIKQRGDIEAAVARQVRLSIAQRVSDAAKSTATMRDQAAMQEQVNAAVAAGTVPAERANELLRDRIADLPLLAAIEAAYRVKDLSGAQAAEQALDNQRAARDRLTDAETKGRLQADLAKGRDQLAVLEEELRLVSATDAVRNHTLAVLKATQEAETQGFLGTDGADWVAQQVAIADGQQAVTAAQAAYNELLDDTVNRWSAIGDVAGKAASGMTEAFGKVGTAIGDVLTGLVSYGA</sequence>
<evidence type="ECO:0000313" key="4">
    <source>
        <dbReference type="Proteomes" id="UP001597400"/>
    </source>
</evidence>
<feature type="coiled-coil region" evidence="1">
    <location>
        <begin position="405"/>
        <end position="448"/>
    </location>
</feature>
<gene>
    <name evidence="3" type="ORF">ACFSGX_17645</name>
</gene>
<dbReference type="RefSeq" id="WP_380931634.1">
    <property type="nucleotide sequence ID" value="NZ_JBHUGS010000007.1"/>
</dbReference>
<accession>A0ABW4U0S8</accession>
<evidence type="ECO:0008006" key="5">
    <source>
        <dbReference type="Google" id="ProtNLM"/>
    </source>
</evidence>
<protein>
    <recommendedName>
        <fullName evidence="5">Bacteriophage tail tape measure N-terminal domain-containing protein</fullName>
    </recommendedName>
</protein>